<protein>
    <submittedName>
        <fullName evidence="2">Uncharacterized transposon-derived protein F54H12.3</fullName>
    </submittedName>
</protein>
<evidence type="ECO:0000313" key="2">
    <source>
        <dbReference type="EMBL" id="JAG26552.1"/>
    </source>
</evidence>
<dbReference type="AlphaFoldDB" id="A0A0A9Y0F3"/>
<dbReference type="SUPFAM" id="SSF53098">
    <property type="entry name" value="Ribonuclease H-like"/>
    <property type="match status" value="1"/>
</dbReference>
<feature type="non-terminal residue" evidence="2">
    <location>
        <position position="125"/>
    </location>
</feature>
<dbReference type="InterPro" id="IPR001584">
    <property type="entry name" value="Integrase_cat-core"/>
</dbReference>
<dbReference type="EMBL" id="GBHO01017052">
    <property type="protein sequence ID" value="JAG26552.1"/>
    <property type="molecule type" value="Transcribed_RNA"/>
</dbReference>
<dbReference type="GO" id="GO:0015074">
    <property type="term" value="P:DNA integration"/>
    <property type="evidence" value="ECO:0007669"/>
    <property type="project" value="InterPro"/>
</dbReference>
<evidence type="ECO:0000259" key="1">
    <source>
        <dbReference type="PROSITE" id="PS50994"/>
    </source>
</evidence>
<feature type="non-terminal residue" evidence="2">
    <location>
        <position position="1"/>
    </location>
</feature>
<gene>
    <name evidence="2" type="primary">F54H12.3_1</name>
    <name evidence="2" type="ORF">CM83_105829</name>
</gene>
<accession>A0A0A9Y0F3</accession>
<dbReference type="Gene3D" id="3.30.420.10">
    <property type="entry name" value="Ribonuclease H-like superfamily/Ribonuclease H"/>
    <property type="match status" value="1"/>
</dbReference>
<organism evidence="2">
    <name type="scientific">Lygus hesperus</name>
    <name type="common">Western plant bug</name>
    <dbReference type="NCBI Taxonomy" id="30085"/>
    <lineage>
        <taxon>Eukaryota</taxon>
        <taxon>Metazoa</taxon>
        <taxon>Ecdysozoa</taxon>
        <taxon>Arthropoda</taxon>
        <taxon>Hexapoda</taxon>
        <taxon>Insecta</taxon>
        <taxon>Pterygota</taxon>
        <taxon>Neoptera</taxon>
        <taxon>Paraneoptera</taxon>
        <taxon>Hemiptera</taxon>
        <taxon>Heteroptera</taxon>
        <taxon>Panheteroptera</taxon>
        <taxon>Cimicomorpha</taxon>
        <taxon>Miridae</taxon>
        <taxon>Mirini</taxon>
        <taxon>Lygus</taxon>
    </lineage>
</organism>
<dbReference type="InterPro" id="IPR036397">
    <property type="entry name" value="RNaseH_sf"/>
</dbReference>
<dbReference type="InterPro" id="IPR012337">
    <property type="entry name" value="RNaseH-like_sf"/>
</dbReference>
<name>A0A0A9Y0F3_LYGHE</name>
<sequence length="125" mass="15142">ILNTNPMRYLQTDQGTEFYNKEFKECMKKYNITHYSSYSEKKGSIIERFNRSLKSLMYQKFTEVGNHKWVNILPTLLHKYNTRKHRTINMKPIEVNSTNEQLVMKNINKNRQDYNIGDKKQRFKV</sequence>
<dbReference type="PROSITE" id="PS50994">
    <property type="entry name" value="INTEGRASE"/>
    <property type="match status" value="1"/>
</dbReference>
<dbReference type="PANTHER" id="PTHR46585">
    <property type="entry name" value="INTEGRASE CORE DOMAIN CONTAINING PROTEIN"/>
    <property type="match status" value="1"/>
</dbReference>
<dbReference type="GO" id="GO:0003676">
    <property type="term" value="F:nucleic acid binding"/>
    <property type="evidence" value="ECO:0007669"/>
    <property type="project" value="InterPro"/>
</dbReference>
<dbReference type="PANTHER" id="PTHR46585:SF1">
    <property type="entry name" value="CHROMO DOMAIN-CONTAINING PROTEIN"/>
    <property type="match status" value="1"/>
</dbReference>
<proteinExistence type="predicted"/>
<reference evidence="2" key="1">
    <citation type="journal article" date="2014" name="PLoS ONE">
        <title>Transcriptome-Based Identification of ABC Transporters in the Western Tarnished Plant Bug Lygus hesperus.</title>
        <authorList>
            <person name="Hull J.J."/>
            <person name="Chaney K."/>
            <person name="Geib S.M."/>
            <person name="Fabrick J.A."/>
            <person name="Brent C.S."/>
            <person name="Walsh D."/>
            <person name="Lavine L.C."/>
        </authorList>
    </citation>
    <scope>NUCLEOTIDE SEQUENCE</scope>
</reference>
<reference evidence="2" key="2">
    <citation type="submission" date="2014-07" db="EMBL/GenBank/DDBJ databases">
        <authorList>
            <person name="Hull J."/>
        </authorList>
    </citation>
    <scope>NUCLEOTIDE SEQUENCE</scope>
</reference>
<feature type="domain" description="Integrase catalytic" evidence="1">
    <location>
        <begin position="1"/>
        <end position="100"/>
    </location>
</feature>